<dbReference type="GO" id="GO:0006661">
    <property type="term" value="P:phosphatidylinositol biosynthetic process"/>
    <property type="evidence" value="ECO:0007669"/>
    <property type="project" value="TreeGrafter"/>
</dbReference>
<evidence type="ECO:0000313" key="21">
    <source>
        <dbReference type="Proteomes" id="UP000242180"/>
    </source>
</evidence>
<comment type="catalytic activity">
    <reaction evidence="17">
        <text>a CDP-1,2-diacyl-sn-glycerol + myo-inositol = a 1,2-diacyl-sn-glycero-3-phospho-(1D-myo-inositol) + CMP + H(+)</text>
        <dbReference type="Rhea" id="RHEA:11580"/>
        <dbReference type="ChEBI" id="CHEBI:15378"/>
        <dbReference type="ChEBI" id="CHEBI:17268"/>
        <dbReference type="ChEBI" id="CHEBI:57880"/>
        <dbReference type="ChEBI" id="CHEBI:58332"/>
        <dbReference type="ChEBI" id="CHEBI:60377"/>
        <dbReference type="EC" id="2.7.8.11"/>
    </reaction>
</comment>
<dbReference type="InterPro" id="IPR014387">
    <property type="entry name" value="CDP_diag_ino_3_P_euk"/>
</dbReference>
<dbReference type="GO" id="GO:0016020">
    <property type="term" value="C:membrane"/>
    <property type="evidence" value="ECO:0007669"/>
    <property type="project" value="UniProtKB-SubCell"/>
</dbReference>
<proteinExistence type="inferred from homology"/>
<comment type="caution">
    <text evidence="20">The sequence shown here is derived from an EMBL/GenBank/DDBJ whole genome shotgun (WGS) entry which is preliminary data.</text>
</comment>
<dbReference type="PIRSF" id="PIRSF000848">
    <property type="entry name" value="CDP_diag_ino_3_P"/>
    <property type="match status" value="1"/>
</dbReference>
<dbReference type="STRING" id="13706.A0A1X2HPI3"/>
<evidence type="ECO:0000313" key="20">
    <source>
        <dbReference type="EMBL" id="ORZ01257.1"/>
    </source>
</evidence>
<keyword evidence="10" id="KW-0460">Magnesium</keyword>
<dbReference type="EC" id="2.7.8.11" evidence="5 17"/>
<dbReference type="GO" id="GO:0005794">
    <property type="term" value="C:Golgi apparatus"/>
    <property type="evidence" value="ECO:0007669"/>
    <property type="project" value="TreeGrafter"/>
</dbReference>
<dbReference type="GO" id="GO:0046872">
    <property type="term" value="F:metal ion binding"/>
    <property type="evidence" value="ECO:0007669"/>
    <property type="project" value="UniProtKB-KW"/>
</dbReference>
<evidence type="ECO:0000256" key="12">
    <source>
        <dbReference type="ARBA" id="ARBA00023098"/>
    </source>
</evidence>
<dbReference type="Pfam" id="PF01066">
    <property type="entry name" value="CDP-OH_P_transf"/>
    <property type="match status" value="1"/>
</dbReference>
<accession>A0A1X2HPI3</accession>
<dbReference type="Gene3D" id="1.20.120.1760">
    <property type="match status" value="1"/>
</dbReference>
<dbReference type="OrthoDB" id="10251079at2759"/>
<reference evidence="20 21" key="1">
    <citation type="submission" date="2016-07" db="EMBL/GenBank/DDBJ databases">
        <title>Pervasive Adenine N6-methylation of Active Genes in Fungi.</title>
        <authorList>
            <consortium name="DOE Joint Genome Institute"/>
            <person name="Mondo S.J."/>
            <person name="Dannebaum R.O."/>
            <person name="Kuo R.C."/>
            <person name="Labutti K."/>
            <person name="Haridas S."/>
            <person name="Kuo A."/>
            <person name="Salamov A."/>
            <person name="Ahrendt S.R."/>
            <person name="Lipzen A."/>
            <person name="Sullivan W."/>
            <person name="Andreopoulos W.B."/>
            <person name="Clum A."/>
            <person name="Lindquist E."/>
            <person name="Daum C."/>
            <person name="Ramamoorthy G.K."/>
            <person name="Gryganskyi A."/>
            <person name="Culley D."/>
            <person name="Magnuson J.K."/>
            <person name="James T.Y."/>
            <person name="O'Malley M.A."/>
            <person name="Stajich J.E."/>
            <person name="Spatafora J.W."/>
            <person name="Visel A."/>
            <person name="Grigoriev I.V."/>
        </authorList>
    </citation>
    <scope>NUCLEOTIDE SEQUENCE [LARGE SCALE GENOMIC DNA]</scope>
    <source>
        <strain evidence="20 21">NRRL 2496</strain>
    </source>
</reference>
<keyword evidence="6 17" id="KW-0444">Lipid biosynthesis</keyword>
<evidence type="ECO:0000256" key="11">
    <source>
        <dbReference type="ARBA" id="ARBA00022989"/>
    </source>
</evidence>
<feature type="transmembrane region" description="Helical" evidence="19">
    <location>
        <begin position="178"/>
        <end position="198"/>
    </location>
</feature>
<evidence type="ECO:0000256" key="3">
    <source>
        <dbReference type="ARBA" id="ARBA00004141"/>
    </source>
</evidence>
<evidence type="ECO:0000256" key="7">
    <source>
        <dbReference type="ARBA" id="ARBA00022679"/>
    </source>
</evidence>
<evidence type="ECO:0000256" key="5">
    <source>
        <dbReference type="ARBA" id="ARBA00013212"/>
    </source>
</evidence>
<evidence type="ECO:0000256" key="18">
    <source>
        <dbReference type="RuleBase" id="RU003750"/>
    </source>
</evidence>
<dbReference type="InterPro" id="IPR043130">
    <property type="entry name" value="CDP-OH_PTrfase_TM_dom"/>
</dbReference>
<evidence type="ECO:0000256" key="1">
    <source>
        <dbReference type="ARBA" id="ARBA00001936"/>
    </source>
</evidence>
<keyword evidence="11 19" id="KW-1133">Transmembrane helix</keyword>
<protein>
    <recommendedName>
        <fullName evidence="5 17">CDP-diacylglycerol--inositol 3-phosphatidyltransferase</fullName>
        <ecNumber evidence="5 17">2.7.8.11</ecNumber>
    </recommendedName>
</protein>
<dbReference type="OMA" id="AQTYSEN"/>
<evidence type="ECO:0000256" key="6">
    <source>
        <dbReference type="ARBA" id="ARBA00022516"/>
    </source>
</evidence>
<evidence type="ECO:0000256" key="10">
    <source>
        <dbReference type="ARBA" id="ARBA00022842"/>
    </source>
</evidence>
<keyword evidence="9" id="KW-0479">Metal-binding</keyword>
<evidence type="ECO:0000256" key="19">
    <source>
        <dbReference type="SAM" id="Phobius"/>
    </source>
</evidence>
<keyword evidence="15" id="KW-0464">Manganese</keyword>
<evidence type="ECO:0000256" key="9">
    <source>
        <dbReference type="ARBA" id="ARBA00022723"/>
    </source>
</evidence>
<dbReference type="PROSITE" id="PS00379">
    <property type="entry name" value="CDP_ALCOHOL_P_TRANSF"/>
    <property type="match status" value="1"/>
</dbReference>
<feature type="transmembrane region" description="Helical" evidence="19">
    <location>
        <begin position="20"/>
        <end position="43"/>
    </location>
</feature>
<keyword evidence="21" id="KW-1185">Reference proteome</keyword>
<evidence type="ECO:0000256" key="2">
    <source>
        <dbReference type="ARBA" id="ARBA00001946"/>
    </source>
</evidence>
<evidence type="ECO:0000256" key="17">
    <source>
        <dbReference type="PIRNR" id="PIRNR000848"/>
    </source>
</evidence>
<keyword evidence="7 17" id="KW-0808">Transferase</keyword>
<sequence length="227" mass="25649">MTDAQAPRDSKMVVKNTENVFLFIPNIIGYTRIILASLSLYYMPWHPKVCVALYCISCLLDAVDGNAARYFDQCSKFGAVLDMVTDRSTTTCLLCFLSIQYPAWTILFQGLISLDFSSHYMHMYSTMTAGSSSHKKMSESDSRFLRLYYTNNVVLFIMCAGNELFFVALYVLKFWPINAMWVVTLGVTGVICFAKQFINVVQIVNASTALAHIDREERAKALSAKKQ</sequence>
<evidence type="ECO:0000256" key="16">
    <source>
        <dbReference type="ARBA" id="ARBA00023264"/>
    </source>
</evidence>
<evidence type="ECO:0000256" key="14">
    <source>
        <dbReference type="ARBA" id="ARBA00023209"/>
    </source>
</evidence>
<name>A0A1X2HPI3_SYNRA</name>
<keyword evidence="8 19" id="KW-0812">Transmembrane</keyword>
<dbReference type="InterPro" id="IPR048254">
    <property type="entry name" value="CDP_ALCOHOL_P_TRANSF_CS"/>
</dbReference>
<comment type="cofactor">
    <cofactor evidence="1">
        <name>Mn(2+)</name>
        <dbReference type="ChEBI" id="CHEBI:29035"/>
    </cofactor>
</comment>
<dbReference type="FunFam" id="1.20.120.1760:FF:000003">
    <property type="entry name" value="CDP-diacylglycerol--inositol 3-phosphatidyltransferase"/>
    <property type="match status" value="1"/>
</dbReference>
<evidence type="ECO:0000256" key="4">
    <source>
        <dbReference type="ARBA" id="ARBA00010441"/>
    </source>
</evidence>
<evidence type="ECO:0000256" key="13">
    <source>
        <dbReference type="ARBA" id="ARBA00023136"/>
    </source>
</evidence>
<feature type="transmembrane region" description="Helical" evidence="19">
    <location>
        <begin position="153"/>
        <end position="172"/>
    </location>
</feature>
<dbReference type="PANTHER" id="PTHR15362:SF4">
    <property type="entry name" value="CDP-DIACYLGLYCEROL--INOSITOL 3-PHOSPHATIDYLTRANSFERASE"/>
    <property type="match status" value="1"/>
</dbReference>
<keyword evidence="16 17" id="KW-1208">Phospholipid metabolism</keyword>
<dbReference type="GO" id="GO:0003881">
    <property type="term" value="F:CDP-diacylglycerol-inositol 3-phosphatidyltransferase activity"/>
    <property type="evidence" value="ECO:0007669"/>
    <property type="project" value="UniProtKB-UniRule"/>
</dbReference>
<dbReference type="Proteomes" id="UP000242180">
    <property type="component" value="Unassembled WGS sequence"/>
</dbReference>
<dbReference type="PANTHER" id="PTHR15362">
    <property type="entry name" value="PHOSPHATIDYLINOSITOL SYNTHASE"/>
    <property type="match status" value="1"/>
</dbReference>
<comment type="cofactor">
    <cofactor evidence="2">
        <name>Mg(2+)</name>
        <dbReference type="ChEBI" id="CHEBI:18420"/>
    </cofactor>
</comment>
<keyword evidence="12 17" id="KW-0443">Lipid metabolism</keyword>
<organism evidence="20 21">
    <name type="scientific">Syncephalastrum racemosum</name>
    <name type="common">Filamentous fungus</name>
    <dbReference type="NCBI Taxonomy" id="13706"/>
    <lineage>
        <taxon>Eukaryota</taxon>
        <taxon>Fungi</taxon>
        <taxon>Fungi incertae sedis</taxon>
        <taxon>Mucoromycota</taxon>
        <taxon>Mucoromycotina</taxon>
        <taxon>Mucoromycetes</taxon>
        <taxon>Mucorales</taxon>
        <taxon>Syncephalastraceae</taxon>
        <taxon>Syncephalastrum</taxon>
    </lineage>
</organism>
<keyword evidence="13 17" id="KW-0472">Membrane</keyword>
<keyword evidence="14 17" id="KW-0594">Phospholipid biosynthesis</keyword>
<dbReference type="InterPro" id="IPR000462">
    <property type="entry name" value="CDP-OH_P_trans"/>
</dbReference>
<dbReference type="AlphaFoldDB" id="A0A1X2HPI3"/>
<dbReference type="EMBL" id="MCGN01000002">
    <property type="protein sequence ID" value="ORZ01257.1"/>
    <property type="molecule type" value="Genomic_DNA"/>
</dbReference>
<comment type="subcellular location">
    <subcellularLocation>
        <location evidence="3">Membrane</location>
        <topology evidence="3">Multi-pass membrane protein</topology>
    </subcellularLocation>
</comment>
<comment type="similarity">
    <text evidence="4 17 18">Belongs to the CDP-alcohol phosphatidyltransferase class-I family.</text>
</comment>
<evidence type="ECO:0000256" key="8">
    <source>
        <dbReference type="ARBA" id="ARBA00022692"/>
    </source>
</evidence>
<gene>
    <name evidence="20" type="ORF">BCR43DRAFT_469810</name>
</gene>
<evidence type="ECO:0000256" key="15">
    <source>
        <dbReference type="ARBA" id="ARBA00023211"/>
    </source>
</evidence>
<dbReference type="InParanoid" id="A0A1X2HPI3"/>
<dbReference type="FunCoup" id="A0A1X2HPI3">
    <property type="interactions" value="596"/>
</dbReference>